<keyword evidence="3" id="KW-0813">Transport</keyword>
<dbReference type="PROSITE" id="PS50893">
    <property type="entry name" value="ABC_TRANSPORTER_2"/>
    <property type="match status" value="2"/>
</dbReference>
<dbReference type="FunFam" id="3.40.50.300:FF:000224">
    <property type="entry name" value="Energy-coupling factor transporter ATP-binding protein EcfA"/>
    <property type="match status" value="1"/>
</dbReference>
<dbReference type="NCBIfam" id="NF010167">
    <property type="entry name" value="PRK13648.1"/>
    <property type="match status" value="2"/>
</dbReference>
<evidence type="ECO:0000313" key="10">
    <source>
        <dbReference type="EMBL" id="GEB31070.1"/>
    </source>
</evidence>
<evidence type="ECO:0000256" key="1">
    <source>
        <dbReference type="ARBA" id="ARBA00004202"/>
    </source>
</evidence>
<keyword evidence="6 10" id="KW-0067">ATP-binding</keyword>
<comment type="subcellular location">
    <subcellularLocation>
        <location evidence="1">Cell membrane</location>
        <topology evidence="1">Peripheral membrane protein</topology>
    </subcellularLocation>
</comment>
<feature type="domain" description="ABC transporter" evidence="9">
    <location>
        <begin position="327"/>
        <end position="557"/>
    </location>
</feature>
<evidence type="ECO:0000256" key="3">
    <source>
        <dbReference type="ARBA" id="ARBA00022448"/>
    </source>
</evidence>
<dbReference type="SUPFAM" id="SSF52540">
    <property type="entry name" value="P-loop containing nucleoside triphosphate hydrolases"/>
    <property type="match status" value="2"/>
</dbReference>
<keyword evidence="8" id="KW-0472">Membrane</keyword>
<dbReference type="AlphaFoldDB" id="A0A4Y3P9B2"/>
<evidence type="ECO:0000256" key="5">
    <source>
        <dbReference type="ARBA" id="ARBA00022741"/>
    </source>
</evidence>
<dbReference type="EMBL" id="BJMH01000002">
    <property type="protein sequence ID" value="GEB31070.1"/>
    <property type="molecule type" value="Genomic_DNA"/>
</dbReference>
<proteinExistence type="inferred from homology"/>
<dbReference type="InterPro" id="IPR027417">
    <property type="entry name" value="P-loop_NTPase"/>
</dbReference>
<dbReference type="InterPro" id="IPR003593">
    <property type="entry name" value="AAA+_ATPase"/>
</dbReference>
<comment type="caution">
    <text evidence="10">The sequence shown here is derived from an EMBL/GenBank/DDBJ whole genome shotgun (WGS) entry which is preliminary data.</text>
</comment>
<feature type="domain" description="ABC transporter" evidence="9">
    <location>
        <begin position="6"/>
        <end position="247"/>
    </location>
</feature>
<dbReference type="InterPro" id="IPR050095">
    <property type="entry name" value="ECF_ABC_transporter_ATP-bd"/>
</dbReference>
<dbReference type="InterPro" id="IPR003439">
    <property type="entry name" value="ABC_transporter-like_ATP-bd"/>
</dbReference>
<evidence type="ECO:0000256" key="6">
    <source>
        <dbReference type="ARBA" id="ARBA00022840"/>
    </source>
</evidence>
<dbReference type="Pfam" id="PF00005">
    <property type="entry name" value="ABC_tran"/>
    <property type="match status" value="2"/>
</dbReference>
<dbReference type="SMART" id="SM00382">
    <property type="entry name" value="AAA"/>
    <property type="match status" value="2"/>
</dbReference>
<comment type="similarity">
    <text evidence="2">Belongs to the ABC transporter superfamily.</text>
</comment>
<dbReference type="RefSeq" id="WP_122965102.1">
    <property type="nucleotide sequence ID" value="NZ_BJMH01000002.1"/>
</dbReference>
<organism evidence="10 11">
    <name type="scientific">Brevibacillus parabrevis</name>
    <dbReference type="NCBI Taxonomy" id="54914"/>
    <lineage>
        <taxon>Bacteria</taxon>
        <taxon>Bacillati</taxon>
        <taxon>Bacillota</taxon>
        <taxon>Bacilli</taxon>
        <taxon>Bacillales</taxon>
        <taxon>Paenibacillaceae</taxon>
        <taxon>Brevibacillus</taxon>
    </lineage>
</organism>
<keyword evidence="5" id="KW-0547">Nucleotide-binding</keyword>
<keyword evidence="7" id="KW-1278">Translocase</keyword>
<dbReference type="PANTHER" id="PTHR43553:SF24">
    <property type="entry name" value="ENERGY-COUPLING FACTOR TRANSPORTER ATP-BINDING PROTEIN ECFA1"/>
    <property type="match status" value="1"/>
</dbReference>
<dbReference type="GO" id="GO:0042626">
    <property type="term" value="F:ATPase-coupled transmembrane transporter activity"/>
    <property type="evidence" value="ECO:0007669"/>
    <property type="project" value="TreeGrafter"/>
</dbReference>
<protein>
    <submittedName>
        <fullName evidence="10">Cobalt ABC transporter ATP-binding protein</fullName>
    </submittedName>
</protein>
<gene>
    <name evidence="10" type="ORF">BPA01_06500</name>
</gene>
<reference evidence="10 11" key="1">
    <citation type="submission" date="2019-06" db="EMBL/GenBank/DDBJ databases">
        <title>Whole genome shotgun sequence of Brevibacillus parabrevis NBRC 12334.</title>
        <authorList>
            <person name="Hosoyama A."/>
            <person name="Uohara A."/>
            <person name="Ohji S."/>
            <person name="Ichikawa N."/>
        </authorList>
    </citation>
    <scope>NUCLEOTIDE SEQUENCE [LARGE SCALE GENOMIC DNA]</scope>
    <source>
        <strain evidence="10 11">NBRC 12334</strain>
    </source>
</reference>
<dbReference type="InterPro" id="IPR017871">
    <property type="entry name" value="ABC_transporter-like_CS"/>
</dbReference>
<dbReference type="PANTHER" id="PTHR43553">
    <property type="entry name" value="HEAVY METAL TRANSPORTER"/>
    <property type="match status" value="1"/>
</dbReference>
<keyword evidence="11" id="KW-1185">Reference proteome</keyword>
<dbReference type="GO" id="GO:0043190">
    <property type="term" value="C:ATP-binding cassette (ABC) transporter complex"/>
    <property type="evidence" value="ECO:0007669"/>
    <property type="project" value="TreeGrafter"/>
</dbReference>
<dbReference type="Gene3D" id="3.40.50.300">
    <property type="entry name" value="P-loop containing nucleotide triphosphate hydrolases"/>
    <property type="match status" value="2"/>
</dbReference>
<evidence type="ECO:0000313" key="11">
    <source>
        <dbReference type="Proteomes" id="UP000316882"/>
    </source>
</evidence>
<sequence>MDNGVLDVRNVCFGYDAAEQPVLTNVTFRVQTGELLLIMGASGAGKSTLALTLNGLIPHAVQGSYEGDVRIAGRSTSEATVGELAMHVGMVFQDPEAQLVAFTVEDEVAFGLENLCLDREEMERRITQSLAEVGLSDQRKKAVEHLSGGQKQRLAIASVLAMQPQVIVLDEPTALLDPAGRAEVFAVIERLKQGGRQALVLVEHHLDECIGLADRVLVLGKTGEVSAEGEARRVFSESYERLCEEGVFLPETVRLSKELGLSPVALCADEVAEQIGKRLGNGFAFGSLIQEKSWSEGARPAACAEQTADAGRSASPEDEAGVPLLAIREGMLSLAASGVLQKSVGALTISSGELLAIAGANGAGKTTLALHLMGLLPAHKGALFLSGKDMTGLSMAELVRNIGFVFQNPEHQFVAETAERELVVGMPERDEEQARVQAQSLLQRFGLASAAGRSPYQLSQGEKRRLSVATMLTEERKVLILDEPTFGQDQKNAREIMQMLQSLQREGVAIVLITHALWLLAEYADRVAVLAKGKLVFHGTAARLFSQPELLKQASLRLPPAAEMAQKLSVYDPSLAGIATYENVRAGCLRLLGERTGVEA</sequence>
<evidence type="ECO:0000256" key="8">
    <source>
        <dbReference type="ARBA" id="ARBA00023136"/>
    </source>
</evidence>
<accession>A0A4Y3P9B2</accession>
<evidence type="ECO:0000256" key="7">
    <source>
        <dbReference type="ARBA" id="ARBA00022967"/>
    </source>
</evidence>
<dbReference type="InterPro" id="IPR015856">
    <property type="entry name" value="ABC_transpr_CbiO/EcfA_su"/>
</dbReference>
<dbReference type="GO" id="GO:0015087">
    <property type="term" value="F:cobalt ion transmembrane transporter activity"/>
    <property type="evidence" value="ECO:0007669"/>
    <property type="project" value="UniProtKB-ARBA"/>
</dbReference>
<evidence type="ECO:0000256" key="2">
    <source>
        <dbReference type="ARBA" id="ARBA00005417"/>
    </source>
</evidence>
<evidence type="ECO:0000256" key="4">
    <source>
        <dbReference type="ARBA" id="ARBA00022475"/>
    </source>
</evidence>
<dbReference type="GO" id="GO:0016887">
    <property type="term" value="F:ATP hydrolysis activity"/>
    <property type="evidence" value="ECO:0007669"/>
    <property type="project" value="InterPro"/>
</dbReference>
<name>A0A4Y3P9B2_BREPA</name>
<dbReference type="CDD" id="cd03225">
    <property type="entry name" value="ABC_cobalt_CbiO_domain1"/>
    <property type="match status" value="2"/>
</dbReference>
<dbReference type="GO" id="GO:0005524">
    <property type="term" value="F:ATP binding"/>
    <property type="evidence" value="ECO:0007669"/>
    <property type="project" value="UniProtKB-KW"/>
</dbReference>
<evidence type="ECO:0000259" key="9">
    <source>
        <dbReference type="PROSITE" id="PS50893"/>
    </source>
</evidence>
<dbReference type="PROSITE" id="PS00211">
    <property type="entry name" value="ABC_TRANSPORTER_1"/>
    <property type="match status" value="2"/>
</dbReference>
<dbReference type="Proteomes" id="UP000316882">
    <property type="component" value="Unassembled WGS sequence"/>
</dbReference>
<keyword evidence="4" id="KW-1003">Cell membrane</keyword>